<feature type="signal peptide" evidence="8">
    <location>
        <begin position="1"/>
        <end position="23"/>
    </location>
</feature>
<dbReference type="InterPro" id="IPR018114">
    <property type="entry name" value="TRYPSIN_HIS"/>
</dbReference>
<keyword evidence="4 7" id="KW-0720">Serine protease</keyword>
<keyword evidence="11" id="KW-1185">Reference proteome</keyword>
<dbReference type="PROSITE" id="PS00135">
    <property type="entry name" value="TRYPSIN_SER"/>
    <property type="match status" value="1"/>
</dbReference>
<reference evidence="11" key="1">
    <citation type="submission" date="2014-01" db="EMBL/GenBank/DDBJ databases">
        <title>The Genome Sequence of Anopheles farauti FAR1 (V2).</title>
        <authorList>
            <consortium name="The Broad Institute Genomics Platform"/>
            <person name="Neafsey D.E."/>
            <person name="Besansky N."/>
            <person name="Howell P."/>
            <person name="Walton C."/>
            <person name="Young S.K."/>
            <person name="Zeng Q."/>
            <person name="Gargeya S."/>
            <person name="Fitzgerald M."/>
            <person name="Haas B."/>
            <person name="Abouelleil A."/>
            <person name="Allen A.W."/>
            <person name="Alvarado L."/>
            <person name="Arachchi H.M."/>
            <person name="Berlin A.M."/>
            <person name="Chapman S.B."/>
            <person name="Gainer-Dewar J."/>
            <person name="Goldberg J."/>
            <person name="Griggs A."/>
            <person name="Gujja S."/>
            <person name="Hansen M."/>
            <person name="Howarth C."/>
            <person name="Imamovic A."/>
            <person name="Ireland A."/>
            <person name="Larimer J."/>
            <person name="McCowan C."/>
            <person name="Murphy C."/>
            <person name="Pearson M."/>
            <person name="Poon T.W."/>
            <person name="Priest M."/>
            <person name="Roberts A."/>
            <person name="Saif S."/>
            <person name="Shea T."/>
            <person name="Sisk P."/>
            <person name="Sykes S."/>
            <person name="Wortman J."/>
            <person name="Nusbaum C."/>
            <person name="Birren B."/>
        </authorList>
    </citation>
    <scope>NUCLEOTIDE SEQUENCE [LARGE SCALE GENOMIC DNA]</scope>
    <source>
        <strain evidence="11">FAR1</strain>
    </source>
</reference>
<name>A0A182QRY3_9DIPT</name>
<evidence type="ECO:0000256" key="8">
    <source>
        <dbReference type="SAM" id="SignalP"/>
    </source>
</evidence>
<keyword evidence="8" id="KW-0732">Signal</keyword>
<dbReference type="InterPro" id="IPR043504">
    <property type="entry name" value="Peptidase_S1_PA_chymotrypsin"/>
</dbReference>
<evidence type="ECO:0000256" key="7">
    <source>
        <dbReference type="RuleBase" id="RU363034"/>
    </source>
</evidence>
<dbReference type="Pfam" id="PF00089">
    <property type="entry name" value="Trypsin"/>
    <property type="match status" value="1"/>
</dbReference>
<keyword evidence="1 7" id="KW-0645">Protease</keyword>
<dbReference type="GO" id="GO:0007586">
    <property type="term" value="P:digestion"/>
    <property type="evidence" value="ECO:0007669"/>
    <property type="project" value="UniProtKB-KW"/>
</dbReference>
<feature type="domain" description="Peptidase S1" evidence="9">
    <location>
        <begin position="33"/>
        <end position="257"/>
    </location>
</feature>
<proteinExistence type="inferred from homology"/>
<dbReference type="PROSITE" id="PS00134">
    <property type="entry name" value="TRYPSIN_HIS"/>
    <property type="match status" value="1"/>
</dbReference>
<evidence type="ECO:0000256" key="6">
    <source>
        <dbReference type="ARBA" id="ARBA00024195"/>
    </source>
</evidence>
<dbReference type="PROSITE" id="PS51257">
    <property type="entry name" value="PROKAR_LIPOPROTEIN"/>
    <property type="match status" value="1"/>
</dbReference>
<evidence type="ECO:0000256" key="5">
    <source>
        <dbReference type="ARBA" id="ARBA00023157"/>
    </source>
</evidence>
<dbReference type="InterPro" id="IPR001314">
    <property type="entry name" value="Peptidase_S1A"/>
</dbReference>
<dbReference type="InterPro" id="IPR050430">
    <property type="entry name" value="Peptidase_S1"/>
</dbReference>
<dbReference type="EMBL" id="AXCN02001648">
    <property type="status" value="NOT_ANNOTATED_CDS"/>
    <property type="molecule type" value="Genomic_DNA"/>
</dbReference>
<dbReference type="InterPro" id="IPR033116">
    <property type="entry name" value="TRYPSIN_SER"/>
</dbReference>
<keyword evidence="5" id="KW-1015">Disulfide bond</keyword>
<comment type="similarity">
    <text evidence="6">Belongs to the peptidase S1 family. CLIP subfamily.</text>
</comment>
<evidence type="ECO:0000313" key="10">
    <source>
        <dbReference type="EnsemblMetazoa" id="AFAF015669-PA"/>
    </source>
</evidence>
<evidence type="ECO:0000313" key="11">
    <source>
        <dbReference type="Proteomes" id="UP000075886"/>
    </source>
</evidence>
<dbReference type="AlphaFoldDB" id="A0A182QRY3"/>
<keyword evidence="2" id="KW-0222">Digestion</keyword>
<dbReference type="CDD" id="cd00190">
    <property type="entry name" value="Tryp_SPc"/>
    <property type="match status" value="1"/>
</dbReference>
<accession>A0A182QRY3</accession>
<dbReference type="SUPFAM" id="SSF50494">
    <property type="entry name" value="Trypsin-like serine proteases"/>
    <property type="match status" value="1"/>
</dbReference>
<feature type="chain" id="PRO_5047314955" description="Peptidase S1 domain-containing protein" evidence="8">
    <location>
        <begin position="24"/>
        <end position="257"/>
    </location>
</feature>
<dbReference type="Proteomes" id="UP000075886">
    <property type="component" value="Unassembled WGS sequence"/>
</dbReference>
<dbReference type="GO" id="GO:0006508">
    <property type="term" value="P:proteolysis"/>
    <property type="evidence" value="ECO:0007669"/>
    <property type="project" value="UniProtKB-KW"/>
</dbReference>
<dbReference type="PANTHER" id="PTHR24276">
    <property type="entry name" value="POLYSERASE-RELATED"/>
    <property type="match status" value="1"/>
</dbReference>
<dbReference type="STRING" id="69004.A0A182QRY3"/>
<dbReference type="SMART" id="SM00020">
    <property type="entry name" value="Tryp_SPc"/>
    <property type="match status" value="1"/>
</dbReference>
<dbReference type="Gene3D" id="2.40.10.10">
    <property type="entry name" value="Trypsin-like serine proteases"/>
    <property type="match status" value="1"/>
</dbReference>
<dbReference type="PRINTS" id="PR00722">
    <property type="entry name" value="CHYMOTRYPSIN"/>
</dbReference>
<dbReference type="EnsemblMetazoa" id="AFAF015669-RA">
    <property type="protein sequence ID" value="AFAF015669-PA"/>
    <property type="gene ID" value="AFAF015669"/>
</dbReference>
<dbReference type="InterPro" id="IPR009003">
    <property type="entry name" value="Peptidase_S1_PA"/>
</dbReference>
<evidence type="ECO:0000256" key="4">
    <source>
        <dbReference type="ARBA" id="ARBA00022825"/>
    </source>
</evidence>
<dbReference type="GO" id="GO:0004252">
    <property type="term" value="F:serine-type endopeptidase activity"/>
    <property type="evidence" value="ECO:0007669"/>
    <property type="project" value="InterPro"/>
</dbReference>
<dbReference type="VEuPathDB" id="VectorBase:AFAF015669"/>
<reference evidence="10" key="2">
    <citation type="submission" date="2020-05" db="UniProtKB">
        <authorList>
            <consortium name="EnsemblMetazoa"/>
        </authorList>
    </citation>
    <scope>IDENTIFICATION</scope>
    <source>
        <strain evidence="10">FAR1</strain>
    </source>
</reference>
<evidence type="ECO:0000256" key="2">
    <source>
        <dbReference type="ARBA" id="ARBA00022757"/>
    </source>
</evidence>
<evidence type="ECO:0000256" key="3">
    <source>
        <dbReference type="ARBA" id="ARBA00022801"/>
    </source>
</evidence>
<evidence type="ECO:0000259" key="9">
    <source>
        <dbReference type="PROSITE" id="PS50240"/>
    </source>
</evidence>
<organism evidence="10 11">
    <name type="scientific">Anopheles farauti</name>
    <dbReference type="NCBI Taxonomy" id="69004"/>
    <lineage>
        <taxon>Eukaryota</taxon>
        <taxon>Metazoa</taxon>
        <taxon>Ecdysozoa</taxon>
        <taxon>Arthropoda</taxon>
        <taxon>Hexapoda</taxon>
        <taxon>Insecta</taxon>
        <taxon>Pterygota</taxon>
        <taxon>Neoptera</taxon>
        <taxon>Endopterygota</taxon>
        <taxon>Diptera</taxon>
        <taxon>Nematocera</taxon>
        <taxon>Culicoidea</taxon>
        <taxon>Culicidae</taxon>
        <taxon>Anophelinae</taxon>
        <taxon>Anopheles</taxon>
    </lineage>
</organism>
<dbReference type="PROSITE" id="PS50240">
    <property type="entry name" value="TRYPSIN_DOM"/>
    <property type="match status" value="1"/>
</dbReference>
<protein>
    <recommendedName>
        <fullName evidence="9">Peptidase S1 domain-containing protein</fullName>
    </recommendedName>
</protein>
<sequence length="257" mass="27786">MKRCKMTLRFVGVFCLLLASCLAALPKRNAARIVGGSDASIENHPYLVSLRRLHKHSCGGAILNTNTILTAGHCVYYADLVPSDFEVRAGSTFRNEGGQLATVSEIHIHPNYNDWTLEWDISVLKLATPLQLGTTVQGIGLPQPTFTVADGTGVSLAGWGALYYQGPSTNHLQAVTLPIVGNGRCGLAYQNFAPILPFHLCAGHKGLDACQGDSGGPLVYQNQVIGVVSWGYGCAFENYPSVYTRVSEFLDFINQRL</sequence>
<dbReference type="InterPro" id="IPR001254">
    <property type="entry name" value="Trypsin_dom"/>
</dbReference>
<keyword evidence="3 7" id="KW-0378">Hydrolase</keyword>
<evidence type="ECO:0000256" key="1">
    <source>
        <dbReference type="ARBA" id="ARBA00022670"/>
    </source>
</evidence>
<dbReference type="PANTHER" id="PTHR24276:SF91">
    <property type="entry name" value="AT26814P-RELATED"/>
    <property type="match status" value="1"/>
</dbReference>